<dbReference type="EMBL" id="JARJCM010000041">
    <property type="protein sequence ID" value="KAJ7036772.1"/>
    <property type="molecule type" value="Genomic_DNA"/>
</dbReference>
<comment type="caution">
    <text evidence="1">The sequence shown here is derived from an EMBL/GenBank/DDBJ whole genome shotgun (WGS) entry which is preliminary data.</text>
</comment>
<name>A0AAD6X4X1_9AGAR</name>
<proteinExistence type="predicted"/>
<dbReference type="AlphaFoldDB" id="A0AAD6X4X1"/>
<gene>
    <name evidence="1" type="ORF">C8F04DRAFT_1336260</name>
</gene>
<evidence type="ECO:0000313" key="2">
    <source>
        <dbReference type="Proteomes" id="UP001218188"/>
    </source>
</evidence>
<reference evidence="1" key="1">
    <citation type="submission" date="2023-03" db="EMBL/GenBank/DDBJ databases">
        <title>Massive genome expansion in bonnet fungi (Mycena s.s.) driven by repeated elements and novel gene families across ecological guilds.</title>
        <authorList>
            <consortium name="Lawrence Berkeley National Laboratory"/>
            <person name="Harder C.B."/>
            <person name="Miyauchi S."/>
            <person name="Viragh M."/>
            <person name="Kuo A."/>
            <person name="Thoen E."/>
            <person name="Andreopoulos B."/>
            <person name="Lu D."/>
            <person name="Skrede I."/>
            <person name="Drula E."/>
            <person name="Henrissat B."/>
            <person name="Morin E."/>
            <person name="Kohler A."/>
            <person name="Barry K."/>
            <person name="LaButti K."/>
            <person name="Morin E."/>
            <person name="Salamov A."/>
            <person name="Lipzen A."/>
            <person name="Mereny Z."/>
            <person name="Hegedus B."/>
            <person name="Baldrian P."/>
            <person name="Stursova M."/>
            <person name="Weitz H."/>
            <person name="Taylor A."/>
            <person name="Grigoriev I.V."/>
            <person name="Nagy L.G."/>
            <person name="Martin F."/>
            <person name="Kauserud H."/>
        </authorList>
    </citation>
    <scope>NUCLEOTIDE SEQUENCE</scope>
    <source>
        <strain evidence="1">CBHHK200</strain>
    </source>
</reference>
<keyword evidence="2" id="KW-1185">Reference proteome</keyword>
<dbReference type="Gene3D" id="1.25.40.10">
    <property type="entry name" value="Tetratricopeptide repeat domain"/>
    <property type="match status" value="1"/>
</dbReference>
<dbReference type="Proteomes" id="UP001218188">
    <property type="component" value="Unassembled WGS sequence"/>
</dbReference>
<dbReference type="InterPro" id="IPR011990">
    <property type="entry name" value="TPR-like_helical_dom_sf"/>
</dbReference>
<dbReference type="SUPFAM" id="SSF48452">
    <property type="entry name" value="TPR-like"/>
    <property type="match status" value="1"/>
</dbReference>
<protein>
    <submittedName>
        <fullName evidence="1">Uncharacterized protein</fullName>
    </submittedName>
</protein>
<evidence type="ECO:0000313" key="1">
    <source>
        <dbReference type="EMBL" id="KAJ7036772.1"/>
    </source>
</evidence>
<sequence>MSFFEASLLLSREIGHLYHQGTTLLQLSWMNWSSGNYLVSQTQAREVQRLAVLSSDLLQEASGLRMEVMSCTALGNYKRSLSLCHRAREIVQLCGLSGGNLEHLIMTSEAVVHRRKSDFQAARALHVEIMNLNKSLEERSLAVLNIGLLDVQLGALEQAQSSFDTVKSLSAILSRPRGMIYCEVGFAGICLQQGNHSVAKEIYERIVKSSWGKEHDIVNDCLVSLGDCTRWSSHDSVWVFRWTVILFVLGMKSQTMLLIHEALRCLGDFFIQQDADTAQSLFIVALEGFTEMDVHQGKGKCLLRLGDIAFDGGEKHRAVAFWREALPLFEKSSQAKEVAQVTVRLQGTNVGQN</sequence>
<accession>A0AAD6X4X1</accession>
<organism evidence="1 2">
    <name type="scientific">Mycena alexandri</name>
    <dbReference type="NCBI Taxonomy" id="1745969"/>
    <lineage>
        <taxon>Eukaryota</taxon>
        <taxon>Fungi</taxon>
        <taxon>Dikarya</taxon>
        <taxon>Basidiomycota</taxon>
        <taxon>Agaricomycotina</taxon>
        <taxon>Agaricomycetes</taxon>
        <taxon>Agaricomycetidae</taxon>
        <taxon>Agaricales</taxon>
        <taxon>Marasmiineae</taxon>
        <taxon>Mycenaceae</taxon>
        <taxon>Mycena</taxon>
    </lineage>
</organism>